<dbReference type="PROSITE" id="PS00108">
    <property type="entry name" value="PROTEIN_KINASE_ST"/>
    <property type="match status" value="1"/>
</dbReference>
<feature type="domain" description="Protein kinase" evidence="7">
    <location>
        <begin position="33"/>
        <end position="303"/>
    </location>
</feature>
<dbReference type="Gene3D" id="3.30.200.20">
    <property type="entry name" value="Phosphorylase Kinase, domain 1"/>
    <property type="match status" value="1"/>
</dbReference>
<keyword evidence="9" id="KW-1185">Reference proteome</keyword>
<dbReference type="PROSITE" id="PS50011">
    <property type="entry name" value="PROTEIN_KINASE_DOM"/>
    <property type="match status" value="1"/>
</dbReference>
<dbReference type="Gene3D" id="1.10.510.10">
    <property type="entry name" value="Transferase(Phosphotransferase) domain 1"/>
    <property type="match status" value="1"/>
</dbReference>
<dbReference type="PANTHER" id="PTHR24056:SF107">
    <property type="entry name" value="CYCLIN-DEPENDENT KINASE 11A-RELATED"/>
    <property type="match status" value="1"/>
</dbReference>
<organism evidence="8 9">
    <name type="scientific">Sesamum angolense</name>
    <dbReference type="NCBI Taxonomy" id="2727404"/>
    <lineage>
        <taxon>Eukaryota</taxon>
        <taxon>Viridiplantae</taxon>
        <taxon>Streptophyta</taxon>
        <taxon>Embryophyta</taxon>
        <taxon>Tracheophyta</taxon>
        <taxon>Spermatophyta</taxon>
        <taxon>Magnoliopsida</taxon>
        <taxon>eudicotyledons</taxon>
        <taxon>Gunneridae</taxon>
        <taxon>Pentapetalae</taxon>
        <taxon>asterids</taxon>
        <taxon>lamiids</taxon>
        <taxon>Lamiales</taxon>
        <taxon>Pedaliaceae</taxon>
        <taxon>Sesamum</taxon>
    </lineage>
</organism>
<dbReference type="SMART" id="SM00220">
    <property type="entry name" value="S_TKc"/>
    <property type="match status" value="1"/>
</dbReference>
<gene>
    <name evidence="8" type="ORF">Sango_1882400</name>
</gene>
<comment type="similarity">
    <text evidence="1">Belongs to the protein kinase superfamily. CMGC Ser/Thr protein kinase family. CDC2/CDKX subfamily.</text>
</comment>
<dbReference type="AlphaFoldDB" id="A0AAE2BQJ7"/>
<dbReference type="FunFam" id="1.10.510.10:FF:000624">
    <property type="entry name" value="Mitogen-activated protein kinase"/>
    <property type="match status" value="1"/>
</dbReference>
<dbReference type="GO" id="GO:0005634">
    <property type="term" value="C:nucleus"/>
    <property type="evidence" value="ECO:0007669"/>
    <property type="project" value="TreeGrafter"/>
</dbReference>
<accession>A0AAE2BQJ7</accession>
<keyword evidence="4" id="KW-0547">Nucleotide-binding</keyword>
<proteinExistence type="inferred from homology"/>
<reference evidence="8" key="1">
    <citation type="submission" date="2020-06" db="EMBL/GenBank/DDBJ databases">
        <authorList>
            <person name="Li T."/>
            <person name="Hu X."/>
            <person name="Zhang T."/>
            <person name="Song X."/>
            <person name="Zhang H."/>
            <person name="Dai N."/>
            <person name="Sheng W."/>
            <person name="Hou X."/>
            <person name="Wei L."/>
        </authorList>
    </citation>
    <scope>NUCLEOTIDE SEQUENCE</scope>
    <source>
        <strain evidence="8">K16</strain>
        <tissue evidence="8">Leaf</tissue>
    </source>
</reference>
<sequence length="321" mass="36897">MAFAALYSCNQNDHDHHPANHSQNVTLGRADHYVYLNVISEGSYGVVFRALNKKTGEVVAMKQEFYGLCTSTLREITILNSLPRHSLIVEFKEVVVDNRDRVFVVMEHLDSDLKRFMDVKMRPLRPSEVKCMMKQLLEGVKFLHENGLMHRDLKPSNLLVNKMDELKICDFGLSRQLQSESGSYSPGVATLWYRAPEVLAGAETYSSAVDMWSVGCIMAEMLLKQVLFNGRCEIEQLCIIYMSFGIGCAKPYGNQLLHRFLDAMTLGRTPMLTQLGFDLLNRLLRFDPDKRITADEALNHGWFKEFDPYFFWFTKTRKQSL</sequence>
<keyword evidence="6" id="KW-0067">ATP-binding</keyword>
<evidence type="ECO:0000256" key="3">
    <source>
        <dbReference type="ARBA" id="ARBA00022679"/>
    </source>
</evidence>
<keyword evidence="5 8" id="KW-0418">Kinase</keyword>
<evidence type="ECO:0000256" key="1">
    <source>
        <dbReference type="ARBA" id="ARBA00006485"/>
    </source>
</evidence>
<evidence type="ECO:0000256" key="4">
    <source>
        <dbReference type="ARBA" id="ARBA00022741"/>
    </source>
</evidence>
<dbReference type="PANTHER" id="PTHR24056">
    <property type="entry name" value="CELL DIVISION PROTEIN KINASE"/>
    <property type="match status" value="1"/>
</dbReference>
<dbReference type="InterPro" id="IPR050108">
    <property type="entry name" value="CDK"/>
</dbReference>
<keyword evidence="3" id="KW-0808">Transferase</keyword>
<dbReference type="Proteomes" id="UP001289374">
    <property type="component" value="Unassembled WGS sequence"/>
</dbReference>
<reference evidence="8" key="2">
    <citation type="journal article" date="2024" name="Plant">
        <title>Genomic evolution and insights into agronomic trait innovations of Sesamum species.</title>
        <authorList>
            <person name="Miao H."/>
            <person name="Wang L."/>
            <person name="Qu L."/>
            <person name="Liu H."/>
            <person name="Sun Y."/>
            <person name="Le M."/>
            <person name="Wang Q."/>
            <person name="Wei S."/>
            <person name="Zheng Y."/>
            <person name="Lin W."/>
            <person name="Duan Y."/>
            <person name="Cao H."/>
            <person name="Xiong S."/>
            <person name="Wang X."/>
            <person name="Wei L."/>
            <person name="Li C."/>
            <person name="Ma Q."/>
            <person name="Ju M."/>
            <person name="Zhao R."/>
            <person name="Li G."/>
            <person name="Mu C."/>
            <person name="Tian Q."/>
            <person name="Mei H."/>
            <person name="Zhang T."/>
            <person name="Gao T."/>
            <person name="Zhang H."/>
        </authorList>
    </citation>
    <scope>NUCLEOTIDE SEQUENCE</scope>
    <source>
        <strain evidence="8">K16</strain>
    </source>
</reference>
<name>A0AAE2BQJ7_9LAMI</name>
<dbReference type="GO" id="GO:0004674">
    <property type="term" value="F:protein serine/threonine kinase activity"/>
    <property type="evidence" value="ECO:0007669"/>
    <property type="project" value="UniProtKB-KW"/>
</dbReference>
<dbReference type="GO" id="GO:0005524">
    <property type="term" value="F:ATP binding"/>
    <property type="evidence" value="ECO:0007669"/>
    <property type="project" value="UniProtKB-KW"/>
</dbReference>
<evidence type="ECO:0000256" key="6">
    <source>
        <dbReference type="ARBA" id="ARBA00022840"/>
    </source>
</evidence>
<dbReference type="GO" id="GO:0007346">
    <property type="term" value="P:regulation of mitotic cell cycle"/>
    <property type="evidence" value="ECO:0007669"/>
    <property type="project" value="TreeGrafter"/>
</dbReference>
<dbReference type="EMBL" id="JACGWL010000010">
    <property type="protein sequence ID" value="KAK4394116.1"/>
    <property type="molecule type" value="Genomic_DNA"/>
</dbReference>
<evidence type="ECO:0000256" key="2">
    <source>
        <dbReference type="ARBA" id="ARBA00022527"/>
    </source>
</evidence>
<evidence type="ECO:0000259" key="7">
    <source>
        <dbReference type="PROSITE" id="PS50011"/>
    </source>
</evidence>
<evidence type="ECO:0000313" key="9">
    <source>
        <dbReference type="Proteomes" id="UP001289374"/>
    </source>
</evidence>
<dbReference type="InterPro" id="IPR000719">
    <property type="entry name" value="Prot_kinase_dom"/>
</dbReference>
<protein>
    <submittedName>
        <fullName evidence="8">Cyclin-dependent kinase G-1</fullName>
    </submittedName>
</protein>
<dbReference type="InterPro" id="IPR011009">
    <property type="entry name" value="Kinase-like_dom_sf"/>
</dbReference>
<dbReference type="InterPro" id="IPR008271">
    <property type="entry name" value="Ser/Thr_kinase_AS"/>
</dbReference>
<evidence type="ECO:0000256" key="5">
    <source>
        <dbReference type="ARBA" id="ARBA00022777"/>
    </source>
</evidence>
<evidence type="ECO:0000313" key="8">
    <source>
        <dbReference type="EMBL" id="KAK4394116.1"/>
    </source>
</evidence>
<dbReference type="Pfam" id="PF00069">
    <property type="entry name" value="Pkinase"/>
    <property type="match status" value="1"/>
</dbReference>
<dbReference type="SUPFAM" id="SSF56112">
    <property type="entry name" value="Protein kinase-like (PK-like)"/>
    <property type="match status" value="1"/>
</dbReference>
<comment type="caution">
    <text evidence="8">The sequence shown here is derived from an EMBL/GenBank/DDBJ whole genome shotgun (WGS) entry which is preliminary data.</text>
</comment>
<keyword evidence="2" id="KW-0723">Serine/threonine-protein kinase</keyword>